<keyword evidence="2" id="KW-0378">Hydrolase</keyword>
<protein>
    <submittedName>
        <fullName evidence="2">Exochitinase</fullName>
        <ecNumber evidence="2">3.2.1.14</ecNumber>
    </submittedName>
</protein>
<organism evidence="2 3">
    <name type="scientific">Salmonella enterica I</name>
    <dbReference type="NCBI Taxonomy" id="59201"/>
    <lineage>
        <taxon>Bacteria</taxon>
        <taxon>Pseudomonadati</taxon>
        <taxon>Pseudomonadota</taxon>
        <taxon>Gammaproteobacteria</taxon>
        <taxon>Enterobacterales</taxon>
        <taxon>Enterobacteriaceae</taxon>
        <taxon>Salmonella</taxon>
    </lineage>
</organism>
<gene>
    <name evidence="2" type="primary">chiA_3</name>
    <name evidence="2" type="ORF">NCTC8258_05716</name>
</gene>
<dbReference type="Pfam" id="PF00704">
    <property type="entry name" value="Glyco_hydro_18"/>
    <property type="match status" value="1"/>
</dbReference>
<dbReference type="Gene3D" id="3.20.20.80">
    <property type="entry name" value="Glycosidases"/>
    <property type="match status" value="1"/>
</dbReference>
<dbReference type="GO" id="GO:0008843">
    <property type="term" value="F:endochitinase activity"/>
    <property type="evidence" value="ECO:0007669"/>
    <property type="project" value="UniProtKB-EC"/>
</dbReference>
<name>A0A379WF40_SALET</name>
<evidence type="ECO:0000259" key="1">
    <source>
        <dbReference type="PROSITE" id="PS51910"/>
    </source>
</evidence>
<dbReference type="Proteomes" id="UP000255509">
    <property type="component" value="Unassembled WGS sequence"/>
</dbReference>
<dbReference type="AlphaFoldDB" id="A0A379WF40"/>
<dbReference type="InterPro" id="IPR001223">
    <property type="entry name" value="Glyco_hydro18_cat"/>
</dbReference>
<keyword evidence="2" id="KW-0326">Glycosidase</keyword>
<dbReference type="EC" id="3.2.1.14" evidence="2"/>
<evidence type="ECO:0000313" key="3">
    <source>
        <dbReference type="Proteomes" id="UP000255509"/>
    </source>
</evidence>
<proteinExistence type="predicted"/>
<dbReference type="InterPro" id="IPR017853">
    <property type="entry name" value="GH"/>
</dbReference>
<dbReference type="SUPFAM" id="SSF51445">
    <property type="entry name" value="(Trans)glycosidases"/>
    <property type="match status" value="1"/>
</dbReference>
<dbReference type="PROSITE" id="PS51910">
    <property type="entry name" value="GH18_2"/>
    <property type="match status" value="1"/>
</dbReference>
<evidence type="ECO:0000313" key="2">
    <source>
        <dbReference type="EMBL" id="SUH17907.1"/>
    </source>
</evidence>
<dbReference type="GO" id="GO:0005975">
    <property type="term" value="P:carbohydrate metabolic process"/>
    <property type="evidence" value="ECO:0007669"/>
    <property type="project" value="InterPro"/>
</dbReference>
<dbReference type="EMBL" id="UGXS01000004">
    <property type="protein sequence ID" value="SUH17907.1"/>
    <property type="molecule type" value="Genomic_DNA"/>
</dbReference>
<sequence length="52" mass="5963">MKLFKQFPMFSEVDIDWEYPNNEGAGNPFGPEDGANYALLIAELRKQLDSRV</sequence>
<accession>A0A379WF40</accession>
<reference evidence="2 3" key="1">
    <citation type="submission" date="2018-06" db="EMBL/GenBank/DDBJ databases">
        <authorList>
            <consortium name="Pathogen Informatics"/>
            <person name="Doyle S."/>
        </authorList>
    </citation>
    <scope>NUCLEOTIDE SEQUENCE [LARGE SCALE GENOMIC DNA]</scope>
    <source>
        <strain evidence="2 3">NCTC8258</strain>
    </source>
</reference>
<feature type="domain" description="GH18" evidence="1">
    <location>
        <begin position="1"/>
        <end position="52"/>
    </location>
</feature>